<dbReference type="Proteomes" id="UP001487740">
    <property type="component" value="Unassembled WGS sequence"/>
</dbReference>
<evidence type="ECO:0000313" key="2">
    <source>
        <dbReference type="EMBL" id="KAK8403067.1"/>
    </source>
</evidence>
<dbReference type="EMBL" id="JARAKH010000007">
    <property type="protein sequence ID" value="KAK8403067.1"/>
    <property type="molecule type" value="Genomic_DNA"/>
</dbReference>
<accession>A0AAW0UXN3</accession>
<dbReference type="AlphaFoldDB" id="A0AAW0UXN3"/>
<evidence type="ECO:0000313" key="3">
    <source>
        <dbReference type="Proteomes" id="UP001487740"/>
    </source>
</evidence>
<name>A0AAW0UXN3_SCYPA</name>
<reference evidence="2 3" key="1">
    <citation type="submission" date="2023-03" db="EMBL/GenBank/DDBJ databases">
        <title>High-quality genome of Scylla paramamosain provides insights in environmental adaptation.</title>
        <authorList>
            <person name="Zhang L."/>
        </authorList>
    </citation>
    <scope>NUCLEOTIDE SEQUENCE [LARGE SCALE GENOMIC DNA]</scope>
    <source>
        <strain evidence="2">LZ_2023a</strain>
        <tissue evidence="2">Muscle</tissue>
    </source>
</reference>
<proteinExistence type="predicted"/>
<sequence length="84" mass="9163">MRDKLPITGSRQHPVRRQVNKRSRNRPAQVLLMPPAPRQATTTTTTSPAVTRGSCAGVIFEGPGTCAWVTTPPRASSSRHEVLM</sequence>
<organism evidence="2 3">
    <name type="scientific">Scylla paramamosain</name>
    <name type="common">Mud crab</name>
    <dbReference type="NCBI Taxonomy" id="85552"/>
    <lineage>
        <taxon>Eukaryota</taxon>
        <taxon>Metazoa</taxon>
        <taxon>Ecdysozoa</taxon>
        <taxon>Arthropoda</taxon>
        <taxon>Crustacea</taxon>
        <taxon>Multicrustacea</taxon>
        <taxon>Malacostraca</taxon>
        <taxon>Eumalacostraca</taxon>
        <taxon>Eucarida</taxon>
        <taxon>Decapoda</taxon>
        <taxon>Pleocyemata</taxon>
        <taxon>Brachyura</taxon>
        <taxon>Eubrachyura</taxon>
        <taxon>Portunoidea</taxon>
        <taxon>Portunidae</taxon>
        <taxon>Portuninae</taxon>
        <taxon>Scylla</taxon>
    </lineage>
</organism>
<gene>
    <name evidence="2" type="ORF">O3P69_000944</name>
</gene>
<feature type="compositionally biased region" description="Basic residues" evidence="1">
    <location>
        <begin position="13"/>
        <end position="25"/>
    </location>
</feature>
<protein>
    <submittedName>
        <fullName evidence="2">Uncharacterized protein</fullName>
    </submittedName>
</protein>
<keyword evidence="3" id="KW-1185">Reference proteome</keyword>
<comment type="caution">
    <text evidence="2">The sequence shown here is derived from an EMBL/GenBank/DDBJ whole genome shotgun (WGS) entry which is preliminary data.</text>
</comment>
<evidence type="ECO:0000256" key="1">
    <source>
        <dbReference type="SAM" id="MobiDB-lite"/>
    </source>
</evidence>
<feature type="region of interest" description="Disordered" evidence="1">
    <location>
        <begin position="1"/>
        <end position="28"/>
    </location>
</feature>